<dbReference type="PANTHER" id="PTHR31111:SF17">
    <property type="entry name" value="F-BOX DOMAIN-CONTAINING PROTEIN"/>
    <property type="match status" value="1"/>
</dbReference>
<name>A0A6J0N3G5_RAPSA</name>
<dbReference type="AlphaFoldDB" id="A0A6J0N3G5"/>
<dbReference type="RefSeq" id="XP_018479197.1">
    <property type="nucleotide sequence ID" value="XM_018623695.2"/>
</dbReference>
<dbReference type="GeneID" id="108850115"/>
<dbReference type="PANTHER" id="PTHR31111">
    <property type="entry name" value="BNAA05G37150D PROTEIN-RELATED"/>
    <property type="match status" value="1"/>
</dbReference>
<dbReference type="InterPro" id="IPR013187">
    <property type="entry name" value="F-box-assoc_dom_typ3"/>
</dbReference>
<dbReference type="KEGG" id="rsz:108850115"/>
<dbReference type="Pfam" id="PF08268">
    <property type="entry name" value="FBA_3"/>
    <property type="match status" value="1"/>
</dbReference>
<dbReference type="Proteomes" id="UP000504610">
    <property type="component" value="Chromosome 4"/>
</dbReference>
<accession>A0A6J0N3G5</accession>
<feature type="domain" description="F-box" evidence="1">
    <location>
        <begin position="42"/>
        <end position="82"/>
    </location>
</feature>
<dbReference type="Pfam" id="PF00646">
    <property type="entry name" value="F-box"/>
    <property type="match status" value="1"/>
</dbReference>
<dbReference type="SUPFAM" id="SSF81383">
    <property type="entry name" value="F-box domain"/>
    <property type="match status" value="1"/>
</dbReference>
<dbReference type="SMART" id="SM00256">
    <property type="entry name" value="FBOX"/>
    <property type="match status" value="1"/>
</dbReference>
<dbReference type="InterPro" id="IPR017451">
    <property type="entry name" value="F-box-assoc_interact_dom"/>
</dbReference>
<dbReference type="NCBIfam" id="TIGR01640">
    <property type="entry name" value="F_box_assoc_1"/>
    <property type="match status" value="1"/>
</dbReference>
<dbReference type="InterPro" id="IPR036047">
    <property type="entry name" value="F-box-like_dom_sf"/>
</dbReference>
<evidence type="ECO:0000313" key="3">
    <source>
        <dbReference type="RefSeq" id="XP_018479197.1"/>
    </source>
</evidence>
<gene>
    <name evidence="3" type="primary">LOC108850115</name>
</gene>
<evidence type="ECO:0000259" key="1">
    <source>
        <dbReference type="SMART" id="SM00256"/>
    </source>
</evidence>
<organism evidence="2 3">
    <name type="scientific">Raphanus sativus</name>
    <name type="common">Radish</name>
    <name type="synonym">Raphanus raphanistrum var. sativus</name>
    <dbReference type="NCBI Taxonomy" id="3726"/>
    <lineage>
        <taxon>Eukaryota</taxon>
        <taxon>Viridiplantae</taxon>
        <taxon>Streptophyta</taxon>
        <taxon>Embryophyta</taxon>
        <taxon>Tracheophyta</taxon>
        <taxon>Spermatophyta</taxon>
        <taxon>Magnoliopsida</taxon>
        <taxon>eudicotyledons</taxon>
        <taxon>Gunneridae</taxon>
        <taxon>Pentapetalae</taxon>
        <taxon>rosids</taxon>
        <taxon>malvids</taxon>
        <taxon>Brassicales</taxon>
        <taxon>Brassicaceae</taxon>
        <taxon>Brassiceae</taxon>
        <taxon>Raphanus</taxon>
    </lineage>
</organism>
<dbReference type="OrthoDB" id="687122at2759"/>
<proteinExistence type="predicted"/>
<dbReference type="CDD" id="cd22157">
    <property type="entry name" value="F-box_AtFBW1-like"/>
    <property type="match status" value="1"/>
</dbReference>
<protein>
    <submittedName>
        <fullName evidence="3">F-box/kelch-repeat protein At4g19930-like</fullName>
    </submittedName>
</protein>
<dbReference type="InterPro" id="IPR001810">
    <property type="entry name" value="F-box_dom"/>
</dbReference>
<reference evidence="3" key="2">
    <citation type="submission" date="2025-08" db="UniProtKB">
        <authorList>
            <consortium name="RefSeq"/>
        </authorList>
    </citation>
    <scope>IDENTIFICATION</scope>
    <source>
        <tissue evidence="3">Leaf</tissue>
    </source>
</reference>
<keyword evidence="2" id="KW-1185">Reference proteome</keyword>
<evidence type="ECO:0000313" key="2">
    <source>
        <dbReference type="Proteomes" id="UP000504610"/>
    </source>
</evidence>
<reference evidence="2" key="1">
    <citation type="journal article" date="2019" name="Database">
        <title>The radish genome database (RadishGD): an integrated information resource for radish genomics.</title>
        <authorList>
            <person name="Yu H.J."/>
            <person name="Baek S."/>
            <person name="Lee Y.J."/>
            <person name="Cho A."/>
            <person name="Mun J.H."/>
        </authorList>
    </citation>
    <scope>NUCLEOTIDE SEQUENCE [LARGE SCALE GENOMIC DNA]</scope>
    <source>
        <strain evidence="2">cv. WK10039</strain>
    </source>
</reference>
<sequence length="432" mass="50472">MAFSFDLAVTLYRETRRMKRRSKVIRRRQRDICKSHEPPQEIPFDLVIEILTRLPPKSLMRFKSVSNIWSSFICSKYFTNHYLKASSPSPRLYMWLCFDNKKELLLSSSSSDLDVSTMSSFVVDQDLTIPAMEDYLVSHIFQGLMCFTNRQSAKIYNTSTRQLVVLPDIEESNIIAEDMTFKNFMYRIGHDAVHNQYKVVCIVSASKNGRILKSLLEHWVFILGGVSNRWRKISSPCPPHDSPLKQRSTINGRMYYLACESLNYLLVSFDISSEETRLLQKPEDFFWHRYYINLIEYAGKIAIFVHADLVKDGVMELWVMEDEEKNIWSRKKLVLHPSQMDMVKNNADSPYLKFRGTTRNGDVILVPNNKILRVIHGPIHVLPQGTTLFYVLLYNIQKNHLRRVEIEDGSNCFLNKRWDIIGLDDTENLMCL</sequence>